<dbReference type="EMBL" id="VIGH01000003">
    <property type="protein sequence ID" value="TQF73639.1"/>
    <property type="molecule type" value="Genomic_DNA"/>
</dbReference>
<dbReference type="Proteomes" id="UP000316256">
    <property type="component" value="Unassembled WGS sequence"/>
</dbReference>
<gene>
    <name evidence="1" type="ORF">FK531_09215</name>
</gene>
<protein>
    <submittedName>
        <fullName evidence="1">Uncharacterized protein</fullName>
    </submittedName>
</protein>
<evidence type="ECO:0000313" key="1">
    <source>
        <dbReference type="EMBL" id="TQF73639.1"/>
    </source>
</evidence>
<evidence type="ECO:0000313" key="2">
    <source>
        <dbReference type="Proteomes" id="UP000316256"/>
    </source>
</evidence>
<sequence>MAHRYAEVVDSDCVAGEPEEGVAPCRSASAATGATVAADAVQRILTAPRLGHGTPAGPQRKSGHALASPSAVEYRFGLRRRIGLNQWISAGELGEFTGSSPQLEGEYSLALGSAPLGRLRCDRRAGRFWSNVDDVSGVPHPGMRDIPPVATDAPPLDPCLEPRDSANLEWSERQTHHSEVTEMSNTIKRTVTAFAIAAFALGAGAGIASADTTGGGGWFDPGIGGPGISLTGNGNGGDVSNGNGGNLTDNGYQLCVAGVTVFCPH</sequence>
<dbReference type="AlphaFoldDB" id="A0A541BMU6"/>
<dbReference type="RefSeq" id="WP_142098004.1">
    <property type="nucleotide sequence ID" value="NZ_VIGH01000003.1"/>
</dbReference>
<reference evidence="1 2" key="1">
    <citation type="submission" date="2019-06" db="EMBL/GenBank/DDBJ databases">
        <title>Rhodococcus spaelei sp. nov., isolated from a cave.</title>
        <authorList>
            <person name="Lee S.D."/>
        </authorList>
    </citation>
    <scope>NUCLEOTIDE SEQUENCE [LARGE SCALE GENOMIC DNA]</scope>
    <source>
        <strain evidence="1 2">C9-5</strain>
    </source>
</reference>
<name>A0A541BMU6_9NOCA</name>
<proteinExistence type="predicted"/>
<keyword evidence="2" id="KW-1185">Reference proteome</keyword>
<organism evidence="1 2">
    <name type="scientific">Rhodococcus spelaei</name>
    <dbReference type="NCBI Taxonomy" id="2546320"/>
    <lineage>
        <taxon>Bacteria</taxon>
        <taxon>Bacillati</taxon>
        <taxon>Actinomycetota</taxon>
        <taxon>Actinomycetes</taxon>
        <taxon>Mycobacteriales</taxon>
        <taxon>Nocardiaceae</taxon>
        <taxon>Rhodococcus</taxon>
    </lineage>
</organism>
<accession>A0A541BMU6</accession>
<comment type="caution">
    <text evidence="1">The sequence shown here is derived from an EMBL/GenBank/DDBJ whole genome shotgun (WGS) entry which is preliminary data.</text>
</comment>